<evidence type="ECO:0000313" key="4">
    <source>
        <dbReference type="Proteomes" id="UP000241890"/>
    </source>
</evidence>
<comment type="caution">
    <text evidence="3">The sequence shown here is derived from an EMBL/GenBank/DDBJ whole genome shotgun (WGS) entry which is preliminary data.</text>
</comment>
<dbReference type="AlphaFoldDB" id="A0A2R5G841"/>
<dbReference type="EMBL" id="BEYU01000008">
    <property type="protein sequence ID" value="GBG24653.1"/>
    <property type="molecule type" value="Genomic_DNA"/>
</dbReference>
<evidence type="ECO:0000256" key="2">
    <source>
        <dbReference type="SAM" id="MobiDB-lite"/>
    </source>
</evidence>
<feature type="region of interest" description="Disordered" evidence="2">
    <location>
        <begin position="140"/>
        <end position="168"/>
    </location>
</feature>
<feature type="coiled-coil region" evidence="1">
    <location>
        <begin position="63"/>
        <end position="104"/>
    </location>
</feature>
<feature type="coiled-coil region" evidence="1">
    <location>
        <begin position="203"/>
        <end position="237"/>
    </location>
</feature>
<accession>A0A2R5G841</accession>
<name>A0A2R5G841_9STRA</name>
<feature type="region of interest" description="Disordered" evidence="2">
    <location>
        <begin position="1"/>
        <end position="20"/>
    </location>
</feature>
<proteinExistence type="predicted"/>
<evidence type="ECO:0008006" key="5">
    <source>
        <dbReference type="Google" id="ProtNLM"/>
    </source>
</evidence>
<dbReference type="Proteomes" id="UP000241890">
    <property type="component" value="Unassembled WGS sequence"/>
</dbReference>
<keyword evidence="4" id="KW-1185">Reference proteome</keyword>
<protein>
    <recommendedName>
        <fullName evidence="5">GAF domain-containing protein</fullName>
    </recommendedName>
</protein>
<dbReference type="SUPFAM" id="SSF55781">
    <property type="entry name" value="GAF domain-like"/>
    <property type="match status" value="2"/>
</dbReference>
<keyword evidence="1" id="KW-0175">Coiled coil</keyword>
<dbReference type="InParanoid" id="A0A2R5G841"/>
<sequence>MATNLRHCGSAPSLPFTTPQPRAQAFDAISRAKAAPSTSNTNGGTIYAAKLALREQRKRELDAETLLIRNERLREENVSLQQEVTRLRQEAKQHSHQLKAMEARVDKVSLRSENLIGAIAASKVDEASLAAALHLPSASSKAIPEDAPGPAASPHQNQIEDEGVRRAHAQAKTKINWGGTNVLAFKKALHVLTAERNEALARAQVTAKQLAALQNTCEDLRNQVRELAFQNRFAKEQSTATLSDLAPGAAGSRRKTTLPSVRTTLPGTRRGTVVAHGHAGQRTSLARKASTVVAHPEARRALETAADLEVVDSLQSDMDGDIDALDTMPKLLYDLYVKLGISHQLHVETSHAPDTKATTKVPLLASAMSGDDANHGAAMSAAEADEEMSRAVKRAQTFSKSQARHLVDLVRHMQASITGLFHLSQSPRAIVSTQSERTAIDLFSHVSEACKEIVPGVKHVTLWIMDTEHNKENMWTRSARKGSMVEVSFRDEADSGIAGHVARNGKCVVLNNCVLGDNPDYVYNPKVDHLGSVREFAGTSAQGEGYSKQSLATIPIFRDTSAYSDGSPTAAATEPQTDQPVAILQASKSASKSHPTSHRTFSDAQVLALSLFAHAALWVLENIRVMQHMRSHDNAIQAMLHFPRGLARSLGAPPSARKTEGAKCELLRRLEIQVVETLPGARRCRIFARRAPPASDSQAPGTLHWVPVASYARLLHDDWDSMNRSSCVANSGLAGDIVRSGLAFCLEDPYNDPRFNANIDLETEGLALIAAPIYAVSIGHNEKRLWGVLQISLPWGIHTAPSVVDTVVADLVPQIALAIALSQIDAVN</sequence>
<gene>
    <name evidence="3" type="ORF">FCC1311_008712</name>
</gene>
<dbReference type="Gene3D" id="3.30.450.40">
    <property type="match status" value="2"/>
</dbReference>
<dbReference type="InterPro" id="IPR029016">
    <property type="entry name" value="GAF-like_dom_sf"/>
</dbReference>
<organism evidence="3 4">
    <name type="scientific">Hondaea fermentalgiana</name>
    <dbReference type="NCBI Taxonomy" id="2315210"/>
    <lineage>
        <taxon>Eukaryota</taxon>
        <taxon>Sar</taxon>
        <taxon>Stramenopiles</taxon>
        <taxon>Bigyra</taxon>
        <taxon>Labyrinthulomycetes</taxon>
        <taxon>Thraustochytrida</taxon>
        <taxon>Thraustochytriidae</taxon>
        <taxon>Hondaea</taxon>
    </lineage>
</organism>
<evidence type="ECO:0000313" key="3">
    <source>
        <dbReference type="EMBL" id="GBG24653.1"/>
    </source>
</evidence>
<evidence type="ECO:0000256" key="1">
    <source>
        <dbReference type="SAM" id="Coils"/>
    </source>
</evidence>
<reference evidence="3 4" key="1">
    <citation type="submission" date="2017-12" db="EMBL/GenBank/DDBJ databases">
        <title>Sequencing, de novo assembly and annotation of complete genome of a new Thraustochytrid species, strain FCC1311.</title>
        <authorList>
            <person name="Sedici K."/>
            <person name="Godart F."/>
            <person name="Aiese Cigliano R."/>
            <person name="Sanseverino W."/>
            <person name="Barakat M."/>
            <person name="Ortet P."/>
            <person name="Marechal E."/>
            <person name="Cagnac O."/>
            <person name="Amato A."/>
        </authorList>
    </citation>
    <scope>NUCLEOTIDE SEQUENCE [LARGE SCALE GENOMIC DNA]</scope>
</reference>